<reference evidence="3 4" key="1">
    <citation type="journal article" date="2014" name="Int. J. Syst. Evol. Microbiol.">
        <title>Carboxylicivirga gen. nov. in the family Marinilabiliaceae with two novel species, Carboxylicivirga mesophila sp. nov. and Carboxylicivirga taeanensis sp. nov., and reclassification of Cytophaga fermentans as Saccharicrinis fermentans gen. nov., comb. nov.</title>
        <authorList>
            <person name="Yang S.H."/>
            <person name="Seo H.S."/>
            <person name="Woo J.H."/>
            <person name="Oh H.M."/>
            <person name="Jang H."/>
            <person name="Lee J.H."/>
            <person name="Kim S.J."/>
            <person name="Kwon K.K."/>
        </authorList>
    </citation>
    <scope>NUCLEOTIDE SEQUENCE [LARGE SCALE GENOMIC DNA]</scope>
    <source>
        <strain evidence="3 4">JCM 18290</strain>
    </source>
</reference>
<dbReference type="InterPro" id="IPR031712">
    <property type="entry name" value="DUF5077"/>
</dbReference>
<feature type="signal peptide" evidence="1">
    <location>
        <begin position="1"/>
        <end position="28"/>
    </location>
</feature>
<evidence type="ECO:0000313" key="3">
    <source>
        <dbReference type="EMBL" id="MBS2211120.1"/>
    </source>
</evidence>
<dbReference type="Proteomes" id="UP000721861">
    <property type="component" value="Unassembled WGS sequence"/>
</dbReference>
<dbReference type="InterPro" id="IPR021862">
    <property type="entry name" value="DUF3472"/>
</dbReference>
<evidence type="ECO:0000256" key="1">
    <source>
        <dbReference type="SAM" id="SignalP"/>
    </source>
</evidence>
<keyword evidence="1" id="KW-0732">Signal</keyword>
<gene>
    <name evidence="3" type="ORF">KEM09_06895</name>
</gene>
<comment type="caution">
    <text evidence="3">The sequence shown here is derived from an EMBL/GenBank/DDBJ whole genome shotgun (WGS) entry which is preliminary data.</text>
</comment>
<dbReference type="Pfam" id="PF16871">
    <property type="entry name" value="DUF5077"/>
    <property type="match status" value="1"/>
</dbReference>
<accession>A0ABS5K839</accession>
<evidence type="ECO:0000259" key="2">
    <source>
        <dbReference type="Pfam" id="PF16871"/>
    </source>
</evidence>
<organism evidence="3 4">
    <name type="scientific">Carboxylicivirga mesophila</name>
    <dbReference type="NCBI Taxonomy" id="1166478"/>
    <lineage>
        <taxon>Bacteria</taxon>
        <taxon>Pseudomonadati</taxon>
        <taxon>Bacteroidota</taxon>
        <taxon>Bacteroidia</taxon>
        <taxon>Marinilabiliales</taxon>
        <taxon>Marinilabiliaceae</taxon>
        <taxon>Carboxylicivirga</taxon>
    </lineage>
</organism>
<protein>
    <submittedName>
        <fullName evidence="3">DUF3472 domain-containing protein</fullName>
    </submittedName>
</protein>
<dbReference type="RefSeq" id="WP_212227086.1">
    <property type="nucleotide sequence ID" value="NZ_JAGUCN010000006.1"/>
</dbReference>
<name>A0ABS5K839_9BACT</name>
<proteinExistence type="predicted"/>
<keyword evidence="4" id="KW-1185">Reference proteome</keyword>
<dbReference type="PROSITE" id="PS51257">
    <property type="entry name" value="PROKAR_LIPOPROTEIN"/>
    <property type="match status" value="1"/>
</dbReference>
<feature type="domain" description="DUF5077" evidence="2">
    <location>
        <begin position="48"/>
        <end position="170"/>
    </location>
</feature>
<evidence type="ECO:0000313" key="4">
    <source>
        <dbReference type="Proteomes" id="UP000721861"/>
    </source>
</evidence>
<sequence length="451" mass="50295">MKYSKQFIAFILSISLVSFIISCDGANGDEDTDPQPETKEPPKMLTQVPAEGNSWFLINVGTAQMHSKDFKGNSWSSTQSVLRTYFHLEKAGTVHIGIKGKVVSGTSTIEATFQGESKEVTMKDSYTGVVYIGSYEVASAGYYHLDLKGIKKVDVQFAELEHIALGGDATSAGVNFSNEDYFYWGRRGPSVHLGYQVPTEASDVQWFYSEVQVPEGNDVIGSYYMANGFGQGYFGMQVNSSSERRVLFSVWSPYHTDDPNSIPEDQRVKLISKGELTITNDFGNEGSGGQSYMVHNWEVGRKYGFLLRGEPAADNKTEYKAYFFDSKEERWHFIAHWSRPETSTYLTNLYSFLENFNTSTGPLGRMAYYGNQWVYDTTGKWYEVTSAKFTADATARDKARMDYAGGYVAGDDGFYLKNCGFFSEVSTLDVVHNRPAGGTAPVIDFDALPLN</sequence>
<feature type="chain" id="PRO_5045167610" evidence="1">
    <location>
        <begin position="29"/>
        <end position="451"/>
    </location>
</feature>
<dbReference type="EMBL" id="JAGUCN010000006">
    <property type="protein sequence ID" value="MBS2211120.1"/>
    <property type="molecule type" value="Genomic_DNA"/>
</dbReference>
<dbReference type="Pfam" id="PF11958">
    <property type="entry name" value="DUF3472"/>
    <property type="match status" value="1"/>
</dbReference>